<dbReference type="InterPro" id="IPR004610">
    <property type="entry name" value="RecJ"/>
</dbReference>
<evidence type="ECO:0000313" key="9">
    <source>
        <dbReference type="EMBL" id="OGL89471.1"/>
    </source>
</evidence>
<dbReference type="GO" id="GO:0006310">
    <property type="term" value="P:DNA recombination"/>
    <property type="evidence" value="ECO:0007669"/>
    <property type="project" value="InterPro"/>
</dbReference>
<reference evidence="9 10" key="1">
    <citation type="journal article" date="2016" name="Nat. Commun.">
        <title>Thousands of microbial genomes shed light on interconnected biogeochemical processes in an aquifer system.</title>
        <authorList>
            <person name="Anantharaman K."/>
            <person name="Brown C.T."/>
            <person name="Hug L.A."/>
            <person name="Sharon I."/>
            <person name="Castelle C.J."/>
            <person name="Probst A.J."/>
            <person name="Thomas B.C."/>
            <person name="Singh A."/>
            <person name="Wilkins M.J."/>
            <person name="Karaoz U."/>
            <person name="Brodie E.L."/>
            <person name="Williams K.H."/>
            <person name="Hubbard S.S."/>
            <person name="Banfield J.F."/>
        </authorList>
    </citation>
    <scope>NUCLEOTIDE SEQUENCE [LARGE SCALE GENOMIC DNA]</scope>
</reference>
<evidence type="ECO:0000313" key="10">
    <source>
        <dbReference type="Proteomes" id="UP000176678"/>
    </source>
</evidence>
<keyword evidence="5 9" id="KW-0269">Exonuclease</keyword>
<sequence>MPLQKKWTVAPTAPDDFRAEHPELPDLVLQLLWNRNLHTQHDIDEFLNPDYHKDIHDPFLFRHMQRAVDRLFLAIKKQEKIVIHGDYDADGVSASVILTATLRMLGATVAVFLPHRETDGYGLNMRTVDKLAAEGTNIIITCDCGISNVQEIARAADLGIDVIITDHHQEPVILPERAYAIIHPKIIGETYPWKGLAGGGVAFKLAQGLLKTHAAQNATLSSGEKHEAFEKWQLDMVAISSVADMVPLLGETRTLVRYGLVVLEKTRRMGLRRLMKGAGIINHDGTPRRSMITASDIGFKIAPRINAAGRMHHASAAFDLLMENDDERAKELALVLNDTNTARQEVTSEMVDAARVHIRETAQENDPIIVVSGDSFTAGLVGLIASKVKDEFYKPTIVLARQGERYIGSGRSTLEFNMIEGLQKIPHCFEKFGGHPQACGFTVKHGLSIETLKQELSRIVRETTPVDVIPTLPIDAEVTLEEITWDLYDTLEKFEPFGVGNPEPRYVARGCEIISVEPVGSNGKHMRLHLRHATSIIRKIIGFNAAAWCDELHAGDRIDLVFEVGVNEWNGNRELQIKLVDLVKITAGEAVFTEPYREQSRGALIAIPL</sequence>
<proteinExistence type="inferred from homology"/>
<evidence type="ECO:0000256" key="2">
    <source>
        <dbReference type="ARBA" id="ARBA00019841"/>
    </source>
</evidence>
<evidence type="ECO:0000256" key="3">
    <source>
        <dbReference type="ARBA" id="ARBA00022722"/>
    </source>
</evidence>
<dbReference type="PANTHER" id="PTHR30255:SF2">
    <property type="entry name" value="SINGLE-STRANDED-DNA-SPECIFIC EXONUCLEASE RECJ"/>
    <property type="match status" value="1"/>
</dbReference>
<evidence type="ECO:0000259" key="8">
    <source>
        <dbReference type="Pfam" id="PF17768"/>
    </source>
</evidence>
<dbReference type="Pfam" id="PF01368">
    <property type="entry name" value="DHH"/>
    <property type="match status" value="1"/>
</dbReference>
<feature type="domain" description="DDH" evidence="6">
    <location>
        <begin position="80"/>
        <end position="215"/>
    </location>
</feature>
<dbReference type="PANTHER" id="PTHR30255">
    <property type="entry name" value="SINGLE-STRANDED-DNA-SPECIFIC EXONUCLEASE RECJ"/>
    <property type="match status" value="1"/>
</dbReference>
<dbReference type="STRING" id="1802410.A3H75_01190"/>
<dbReference type="GO" id="GO:0003676">
    <property type="term" value="F:nucleic acid binding"/>
    <property type="evidence" value="ECO:0007669"/>
    <property type="project" value="InterPro"/>
</dbReference>
<dbReference type="Pfam" id="PF17768">
    <property type="entry name" value="RecJ_OB"/>
    <property type="match status" value="1"/>
</dbReference>
<dbReference type="InterPro" id="IPR041122">
    <property type="entry name" value="RecJ_OB"/>
</dbReference>
<comment type="similarity">
    <text evidence="1">Belongs to the RecJ family.</text>
</comment>
<evidence type="ECO:0000259" key="6">
    <source>
        <dbReference type="Pfam" id="PF01368"/>
    </source>
</evidence>
<keyword evidence="4" id="KW-0378">Hydrolase</keyword>
<accession>A0A1F7VGA5</accession>
<evidence type="ECO:0000259" key="7">
    <source>
        <dbReference type="Pfam" id="PF02272"/>
    </source>
</evidence>
<dbReference type="AlphaFoldDB" id="A0A1F7VGA5"/>
<feature type="domain" description="RecJ OB" evidence="8">
    <location>
        <begin position="474"/>
        <end position="581"/>
    </location>
</feature>
<evidence type="ECO:0000256" key="5">
    <source>
        <dbReference type="ARBA" id="ARBA00022839"/>
    </source>
</evidence>
<dbReference type="GO" id="GO:0008409">
    <property type="term" value="F:5'-3' exonuclease activity"/>
    <property type="evidence" value="ECO:0007669"/>
    <property type="project" value="InterPro"/>
</dbReference>
<evidence type="ECO:0000256" key="1">
    <source>
        <dbReference type="ARBA" id="ARBA00005915"/>
    </source>
</evidence>
<dbReference type="InterPro" id="IPR003156">
    <property type="entry name" value="DHHA1_dom"/>
</dbReference>
<dbReference type="InterPro" id="IPR038763">
    <property type="entry name" value="DHH_sf"/>
</dbReference>
<dbReference type="InterPro" id="IPR051673">
    <property type="entry name" value="SSDNA_exonuclease_RecJ"/>
</dbReference>
<evidence type="ECO:0000256" key="4">
    <source>
        <dbReference type="ARBA" id="ARBA00022801"/>
    </source>
</evidence>
<organism evidence="9 10">
    <name type="scientific">Candidatus Uhrbacteria bacterium RIFCSPLOWO2_02_FULL_51_9</name>
    <dbReference type="NCBI Taxonomy" id="1802410"/>
    <lineage>
        <taxon>Bacteria</taxon>
        <taxon>Candidatus Uhriibacteriota</taxon>
    </lineage>
</organism>
<name>A0A1F7VGA5_9BACT</name>
<dbReference type="EMBL" id="MGES01000001">
    <property type="protein sequence ID" value="OGL89471.1"/>
    <property type="molecule type" value="Genomic_DNA"/>
</dbReference>
<dbReference type="Proteomes" id="UP000176678">
    <property type="component" value="Unassembled WGS sequence"/>
</dbReference>
<comment type="caution">
    <text evidence="9">The sequence shown here is derived from an EMBL/GenBank/DDBJ whole genome shotgun (WGS) entry which is preliminary data.</text>
</comment>
<dbReference type="Gene3D" id="3.90.1640.30">
    <property type="match status" value="1"/>
</dbReference>
<dbReference type="InterPro" id="IPR001667">
    <property type="entry name" value="DDH_dom"/>
</dbReference>
<dbReference type="Pfam" id="PF02272">
    <property type="entry name" value="DHHA1"/>
    <property type="match status" value="1"/>
</dbReference>
<dbReference type="Gene3D" id="2.40.50.460">
    <property type="match status" value="1"/>
</dbReference>
<protein>
    <recommendedName>
        <fullName evidence="2">Single-stranded-DNA-specific exonuclease RecJ</fullName>
    </recommendedName>
</protein>
<keyword evidence="3" id="KW-0540">Nuclease</keyword>
<gene>
    <name evidence="9" type="ORF">A3H75_01190</name>
</gene>
<feature type="domain" description="DHHA1" evidence="7">
    <location>
        <begin position="366"/>
        <end position="461"/>
    </location>
</feature>
<dbReference type="SUPFAM" id="SSF64182">
    <property type="entry name" value="DHH phosphoesterases"/>
    <property type="match status" value="1"/>
</dbReference>
<dbReference type="GO" id="GO:0006281">
    <property type="term" value="P:DNA repair"/>
    <property type="evidence" value="ECO:0007669"/>
    <property type="project" value="InterPro"/>
</dbReference>
<dbReference type="NCBIfam" id="TIGR00644">
    <property type="entry name" value="recJ"/>
    <property type="match status" value="1"/>
</dbReference>